<dbReference type="SUPFAM" id="SSF56112">
    <property type="entry name" value="Protein kinase-like (PK-like)"/>
    <property type="match status" value="1"/>
</dbReference>
<evidence type="ECO:0008006" key="4">
    <source>
        <dbReference type="Google" id="ProtNLM"/>
    </source>
</evidence>
<evidence type="ECO:0000313" key="2">
    <source>
        <dbReference type="EMBL" id="CAD2214171.1"/>
    </source>
</evidence>
<dbReference type="Proteomes" id="UP000515908">
    <property type="component" value="Chromosome 03"/>
</dbReference>
<feature type="region of interest" description="Disordered" evidence="1">
    <location>
        <begin position="69"/>
        <end position="110"/>
    </location>
</feature>
<dbReference type="InterPro" id="IPR011009">
    <property type="entry name" value="Kinase-like_dom_sf"/>
</dbReference>
<dbReference type="EMBL" id="LR877147">
    <property type="protein sequence ID" value="CAD2214171.1"/>
    <property type="molecule type" value="Genomic_DNA"/>
</dbReference>
<dbReference type="AlphaFoldDB" id="A0A7G2C4P1"/>
<gene>
    <name evidence="2" type="ORF">ADEAN_000161500</name>
</gene>
<sequence length="122" mass="13559">MDSGLHDFITSCVHKVPDRRPTVVQLLQHPFITSYCGPFHEESLQADEQQLVAQDQEVILAWLQEAHCSSNKRGSANGKTRHARSTSGNPLGQSPETTVHSNPTRSAEPSVNLDDELNRLLF</sequence>
<accession>A0A7G2C4P1</accession>
<reference evidence="2 3" key="1">
    <citation type="submission" date="2020-08" db="EMBL/GenBank/DDBJ databases">
        <authorList>
            <person name="Newling K."/>
            <person name="Davey J."/>
            <person name="Forrester S."/>
        </authorList>
    </citation>
    <scope>NUCLEOTIDE SEQUENCE [LARGE SCALE GENOMIC DNA]</scope>
    <source>
        <strain evidence="3">Crithidia deanei Carvalho (ATCC PRA-265)</strain>
    </source>
</reference>
<evidence type="ECO:0000256" key="1">
    <source>
        <dbReference type="SAM" id="MobiDB-lite"/>
    </source>
</evidence>
<protein>
    <recommendedName>
        <fullName evidence="4">Protein kinase domain containing protein</fullName>
    </recommendedName>
</protein>
<feature type="compositionally biased region" description="Polar residues" evidence="1">
    <location>
        <begin position="69"/>
        <end position="78"/>
    </location>
</feature>
<feature type="compositionally biased region" description="Polar residues" evidence="1">
    <location>
        <begin position="85"/>
        <end position="109"/>
    </location>
</feature>
<dbReference type="Gene3D" id="1.10.510.10">
    <property type="entry name" value="Transferase(Phosphotransferase) domain 1"/>
    <property type="match status" value="1"/>
</dbReference>
<organism evidence="2 3">
    <name type="scientific">Angomonas deanei</name>
    <dbReference type="NCBI Taxonomy" id="59799"/>
    <lineage>
        <taxon>Eukaryota</taxon>
        <taxon>Discoba</taxon>
        <taxon>Euglenozoa</taxon>
        <taxon>Kinetoplastea</taxon>
        <taxon>Metakinetoplastina</taxon>
        <taxon>Trypanosomatida</taxon>
        <taxon>Trypanosomatidae</taxon>
        <taxon>Strigomonadinae</taxon>
        <taxon>Angomonas</taxon>
    </lineage>
</organism>
<dbReference type="VEuPathDB" id="TriTrypDB:ADEAN_000161500"/>
<name>A0A7G2C4P1_9TRYP</name>
<evidence type="ECO:0000313" key="3">
    <source>
        <dbReference type="Proteomes" id="UP000515908"/>
    </source>
</evidence>
<keyword evidence="3" id="KW-1185">Reference proteome</keyword>
<proteinExistence type="predicted"/>